<dbReference type="AlphaFoldDB" id="A0A9N9J501"/>
<evidence type="ECO:0000313" key="1">
    <source>
        <dbReference type="EMBL" id="CAG8762918.1"/>
    </source>
</evidence>
<feature type="non-terminal residue" evidence="1">
    <location>
        <position position="88"/>
    </location>
</feature>
<keyword evidence="2" id="KW-1185">Reference proteome</keyword>
<gene>
    <name evidence="1" type="ORF">RFULGI_LOCUS14452</name>
</gene>
<dbReference type="EMBL" id="CAJVPZ010042015">
    <property type="protein sequence ID" value="CAG8762918.1"/>
    <property type="molecule type" value="Genomic_DNA"/>
</dbReference>
<proteinExistence type="predicted"/>
<accession>A0A9N9J501</accession>
<organism evidence="1 2">
    <name type="scientific">Racocetra fulgida</name>
    <dbReference type="NCBI Taxonomy" id="60492"/>
    <lineage>
        <taxon>Eukaryota</taxon>
        <taxon>Fungi</taxon>
        <taxon>Fungi incertae sedis</taxon>
        <taxon>Mucoromycota</taxon>
        <taxon>Glomeromycotina</taxon>
        <taxon>Glomeromycetes</taxon>
        <taxon>Diversisporales</taxon>
        <taxon>Gigasporaceae</taxon>
        <taxon>Racocetra</taxon>
    </lineage>
</organism>
<sequence>LEDNVDEDLGCEGLMVDRTEELTVNKAKELMVGKAEKLTVGRAEKSTLDKTEKLTMKKLMKGRAEELQAIFETDKLLLYKLITKLIGN</sequence>
<protein>
    <submittedName>
        <fullName evidence="1">2221_t:CDS:1</fullName>
    </submittedName>
</protein>
<name>A0A9N9J501_9GLOM</name>
<evidence type="ECO:0000313" key="2">
    <source>
        <dbReference type="Proteomes" id="UP000789396"/>
    </source>
</evidence>
<feature type="non-terminal residue" evidence="1">
    <location>
        <position position="1"/>
    </location>
</feature>
<comment type="caution">
    <text evidence="1">The sequence shown here is derived from an EMBL/GenBank/DDBJ whole genome shotgun (WGS) entry which is preliminary data.</text>
</comment>
<dbReference type="Proteomes" id="UP000789396">
    <property type="component" value="Unassembled WGS sequence"/>
</dbReference>
<reference evidence="1" key="1">
    <citation type="submission" date="2021-06" db="EMBL/GenBank/DDBJ databases">
        <authorList>
            <person name="Kallberg Y."/>
            <person name="Tangrot J."/>
            <person name="Rosling A."/>
        </authorList>
    </citation>
    <scope>NUCLEOTIDE SEQUENCE</scope>
    <source>
        <strain evidence="1">IN212</strain>
    </source>
</reference>